<evidence type="ECO:0000259" key="1">
    <source>
        <dbReference type="PROSITE" id="PS51186"/>
    </source>
</evidence>
<proteinExistence type="predicted"/>
<dbReference type="Gene3D" id="3.40.630.30">
    <property type="match status" value="1"/>
</dbReference>
<evidence type="ECO:0000313" key="2">
    <source>
        <dbReference type="EMBL" id="MBC3872993.1"/>
    </source>
</evidence>
<dbReference type="InterPro" id="IPR000182">
    <property type="entry name" value="GNAT_dom"/>
</dbReference>
<dbReference type="PANTHER" id="PTHR43792:SF1">
    <property type="entry name" value="N-ACETYLTRANSFERASE DOMAIN-CONTAINING PROTEIN"/>
    <property type="match status" value="1"/>
</dbReference>
<dbReference type="SUPFAM" id="SSF55729">
    <property type="entry name" value="Acyl-CoA N-acyltransferases (Nat)"/>
    <property type="match status" value="1"/>
</dbReference>
<dbReference type="PROSITE" id="PS51186">
    <property type="entry name" value="GNAT"/>
    <property type="match status" value="1"/>
</dbReference>
<dbReference type="Proteomes" id="UP000624279">
    <property type="component" value="Unassembled WGS sequence"/>
</dbReference>
<comment type="caution">
    <text evidence="2">The sequence shown here is derived from an EMBL/GenBank/DDBJ whole genome shotgun (WGS) entry which is preliminary data.</text>
</comment>
<dbReference type="InterPro" id="IPR016181">
    <property type="entry name" value="Acyl_CoA_acyltransferase"/>
</dbReference>
<gene>
    <name evidence="2" type="ORF">H8K55_05300</name>
</gene>
<name>A0ABR6Y8T3_9BURK</name>
<dbReference type="PANTHER" id="PTHR43792">
    <property type="entry name" value="GNAT FAMILY, PUTATIVE (AFU_ORTHOLOGUE AFUA_3G00765)-RELATED-RELATED"/>
    <property type="match status" value="1"/>
</dbReference>
<evidence type="ECO:0000313" key="3">
    <source>
        <dbReference type="Proteomes" id="UP000624279"/>
    </source>
</evidence>
<feature type="domain" description="N-acetyltransferase" evidence="1">
    <location>
        <begin position="5"/>
        <end position="167"/>
    </location>
</feature>
<accession>A0ABR6Y8T3</accession>
<keyword evidence="3" id="KW-1185">Reference proteome</keyword>
<dbReference type="RefSeq" id="WP_186941039.1">
    <property type="nucleotide sequence ID" value="NZ_JACOGA010000004.1"/>
</dbReference>
<organism evidence="2 3">
    <name type="scientific">Undibacterium flavidum</name>
    <dbReference type="NCBI Taxonomy" id="2762297"/>
    <lineage>
        <taxon>Bacteria</taxon>
        <taxon>Pseudomonadati</taxon>
        <taxon>Pseudomonadota</taxon>
        <taxon>Betaproteobacteria</taxon>
        <taxon>Burkholderiales</taxon>
        <taxon>Oxalobacteraceae</taxon>
        <taxon>Undibacterium</taxon>
    </lineage>
</organism>
<reference evidence="2 3" key="1">
    <citation type="submission" date="2020-08" db="EMBL/GenBank/DDBJ databases">
        <title>Novel species isolated from subtropical streams in China.</title>
        <authorList>
            <person name="Lu H."/>
        </authorList>
    </citation>
    <scope>NUCLEOTIDE SEQUENCE [LARGE SCALE GENOMIC DNA]</scope>
    <source>
        <strain evidence="2 3">LX15W</strain>
    </source>
</reference>
<dbReference type="Pfam" id="PF13302">
    <property type="entry name" value="Acetyltransf_3"/>
    <property type="match status" value="1"/>
</dbReference>
<dbReference type="EMBL" id="JACOGA010000004">
    <property type="protein sequence ID" value="MBC3872993.1"/>
    <property type="molecule type" value="Genomic_DNA"/>
</dbReference>
<dbReference type="InterPro" id="IPR051531">
    <property type="entry name" value="N-acetyltransferase"/>
</dbReference>
<protein>
    <submittedName>
        <fullName evidence="2">GNAT family N-acetyltransferase</fullName>
    </submittedName>
</protein>
<sequence length="167" mass="18780">MQTRLLCRLPQLSDLDLVHDLYIDPRTAALSPLAVPTSLDDTRAMLHEWMAHWQAHDFGPWMIALRDAPELLIGCGGVSMRDFSGECLPNLWYRFTPAAWGNGYATEFASAAITHFRELHRFKDLHALVLARNVASIRVLEKLGLHAHGELPGKDGADPSLRYRLVL</sequence>